<keyword evidence="4 10" id="KW-0067">ATP-binding</keyword>
<proteinExistence type="predicted"/>
<keyword evidence="5" id="KW-0413">Isomerase</keyword>
<dbReference type="CDD" id="cd06127">
    <property type="entry name" value="DEDDh"/>
    <property type="match status" value="1"/>
</dbReference>
<dbReference type="InterPro" id="IPR013520">
    <property type="entry name" value="Ribonucl_H"/>
</dbReference>
<dbReference type="EC" id="5.6.2.4" evidence="7"/>
<evidence type="ECO:0000256" key="10">
    <source>
        <dbReference type="PROSITE-ProRule" id="PRU00560"/>
    </source>
</evidence>
<dbReference type="Pfam" id="PF00929">
    <property type="entry name" value="RNase_T"/>
    <property type="match status" value="1"/>
</dbReference>
<dbReference type="Pfam" id="PF00580">
    <property type="entry name" value="UvrD-helicase"/>
    <property type="match status" value="1"/>
</dbReference>
<comment type="caution">
    <text evidence="12">The sequence shown here is derived from an EMBL/GenBank/DDBJ whole genome shotgun (WGS) entry which is preliminary data.</text>
</comment>
<dbReference type="PANTHER" id="PTHR11070:SF2">
    <property type="entry name" value="ATP-DEPENDENT DNA HELICASE SRS2"/>
    <property type="match status" value="1"/>
</dbReference>
<keyword evidence="3 10" id="KW-0347">Helicase</keyword>
<gene>
    <name evidence="12" type="ORF">KZY68_12845</name>
</gene>
<dbReference type="InterPro" id="IPR000212">
    <property type="entry name" value="DNA_helicase_UvrD/REP"/>
</dbReference>
<dbReference type="GO" id="GO:0005524">
    <property type="term" value="F:ATP binding"/>
    <property type="evidence" value="ECO:0007669"/>
    <property type="project" value="UniProtKB-UniRule"/>
</dbReference>
<evidence type="ECO:0000256" key="2">
    <source>
        <dbReference type="ARBA" id="ARBA00022801"/>
    </source>
</evidence>
<dbReference type="EMBL" id="JAHXRF010000024">
    <property type="protein sequence ID" value="MBW4866868.1"/>
    <property type="molecule type" value="Genomic_DNA"/>
</dbReference>
<dbReference type="InterPro" id="IPR014016">
    <property type="entry name" value="UvrD-like_ATP-bd"/>
</dbReference>
<dbReference type="InterPro" id="IPR014017">
    <property type="entry name" value="DNA_helicase_UvrD-like_C"/>
</dbReference>
<dbReference type="GO" id="GO:0003677">
    <property type="term" value="F:DNA binding"/>
    <property type="evidence" value="ECO:0007669"/>
    <property type="project" value="InterPro"/>
</dbReference>
<feature type="binding site" evidence="10">
    <location>
        <begin position="26"/>
        <end position="33"/>
    </location>
    <ligand>
        <name>ATP</name>
        <dbReference type="ChEBI" id="CHEBI:30616"/>
    </ligand>
</feature>
<sequence length="901" mass="102849">MNNTFIPDESQALVINLQRGYHLVLASPGCGKTQILAERVAKAYGTGVPFSNMLCLTFTNRAARGMQERIAMRLEVPADDLFVGNVHRFCSRFLFDAGIVAASTSIIDDDDILSILCNFSGEDESQVGANYRQRGLYMEAMQLSHLMFQIENNHPRDLRLHPSCLSSDDILALKKICLSQHKPFDAAMMVDIYKHIDTYRDVCSGLDAQQLIYRLLRKMQLAHQYERYKDDNRLMDFEDILLLSYEHREQLPRYSWIQVDEVQDLNPLQLALIDAMTAREEGQTPCVIYLGDPQQSIFSFMGAKCSTLDFLRNRCAGNIHSLSKNHRSPKYLLDIFNTYAVKQMGISPDLLPSTSFQPTTMGNELQWFQSDTIETEYLDAAQQAVRMLHDFPEDTTAIIVNSNRDADGVSDGLKQLKAPHFKVSGEDLFSSPQIKLLFAHLTIMNNPHNFIAWARILEGMQVFRTSNAARRFVRACSDRALLPSDFLRDDGQTYISLFVNAYENEVITIFDTETTGLDVFNDDILQIAAVQLKNGAVVPGSAMSIYLESDKEIPEMLGDIVNPIIEERRHHQLISRQEALQRFVDYAQGTVLLGHNADFDIHILTNNLLRELPECPLPENLNNYLDSLLLIRLLRPGLRQYKLKYLLEVLHLEGENSHLADADVNATRSLTAFCYDHAREMVAEQQSFITHKRVQERVVTLRNNYLSHFHHTADSLWTNHNNKDLLVEEMRYLYSVWVEEHLIEPLPTVEYIFRYVASDLLQRDEPPALALQIGRHILELNTLKEADLCGSATIDDKIFVTTVHKAKGLEFDNVIIFDVIEGRYPNYYSRENPSQVAEDARKLYVAMTRAKKRLMVMQSSSRIDYRGQRRPIALSRFMECIVDSLSPTHSCTLKGGENGPS</sequence>
<dbReference type="GO" id="GO:0000725">
    <property type="term" value="P:recombinational repair"/>
    <property type="evidence" value="ECO:0007669"/>
    <property type="project" value="TreeGrafter"/>
</dbReference>
<protein>
    <recommendedName>
        <fullName evidence="7">DNA 3'-5' helicase</fullName>
        <ecNumber evidence="7">5.6.2.4</ecNumber>
    </recommendedName>
    <alternativeName>
        <fullName evidence="8">DNA 3'-5' helicase II</fullName>
    </alternativeName>
</protein>
<comment type="catalytic activity">
    <reaction evidence="6">
        <text>Couples ATP hydrolysis with the unwinding of duplex DNA by translocating in the 3'-5' direction.</text>
        <dbReference type="EC" id="5.6.2.4"/>
    </reaction>
</comment>
<dbReference type="SMART" id="SM00479">
    <property type="entry name" value="EXOIII"/>
    <property type="match status" value="1"/>
</dbReference>
<evidence type="ECO:0000256" key="7">
    <source>
        <dbReference type="ARBA" id="ARBA00034808"/>
    </source>
</evidence>
<evidence type="ECO:0000256" key="9">
    <source>
        <dbReference type="ARBA" id="ARBA00048988"/>
    </source>
</evidence>
<reference evidence="12" key="1">
    <citation type="submission" date="2021-07" db="EMBL/GenBank/DDBJ databases">
        <title>Genomic diversity and antimicrobial resistance of Prevotella spp. isolated from chronic lung disease airways.</title>
        <authorList>
            <person name="Webb K.A."/>
            <person name="Olagoke O.S."/>
            <person name="Baird T."/>
            <person name="Neill J."/>
            <person name="Pham A."/>
            <person name="Wells T.J."/>
            <person name="Ramsay K.A."/>
            <person name="Bell S.C."/>
            <person name="Sarovich D.S."/>
            <person name="Price E.P."/>
        </authorList>
    </citation>
    <scope>NUCLEOTIDE SEQUENCE</scope>
    <source>
        <strain evidence="12">SCHI0047.S.3</strain>
    </source>
</reference>
<dbReference type="RefSeq" id="WP_219428485.1">
    <property type="nucleotide sequence ID" value="NZ_JAHXRD010000024.1"/>
</dbReference>
<evidence type="ECO:0000256" key="1">
    <source>
        <dbReference type="ARBA" id="ARBA00022741"/>
    </source>
</evidence>
<dbReference type="Proteomes" id="UP001196873">
    <property type="component" value="Unassembled WGS sequence"/>
</dbReference>
<evidence type="ECO:0000256" key="8">
    <source>
        <dbReference type="ARBA" id="ARBA00034923"/>
    </source>
</evidence>
<dbReference type="AlphaFoldDB" id="A0AAW4NUE3"/>
<evidence type="ECO:0000313" key="12">
    <source>
        <dbReference type="EMBL" id="MBW4866868.1"/>
    </source>
</evidence>
<evidence type="ECO:0000256" key="3">
    <source>
        <dbReference type="ARBA" id="ARBA00022806"/>
    </source>
</evidence>
<dbReference type="GO" id="GO:0043138">
    <property type="term" value="F:3'-5' DNA helicase activity"/>
    <property type="evidence" value="ECO:0007669"/>
    <property type="project" value="UniProtKB-EC"/>
</dbReference>
<comment type="catalytic activity">
    <reaction evidence="9">
        <text>ATP + H2O = ADP + phosphate + H(+)</text>
        <dbReference type="Rhea" id="RHEA:13065"/>
        <dbReference type="ChEBI" id="CHEBI:15377"/>
        <dbReference type="ChEBI" id="CHEBI:15378"/>
        <dbReference type="ChEBI" id="CHEBI:30616"/>
        <dbReference type="ChEBI" id="CHEBI:43474"/>
        <dbReference type="ChEBI" id="CHEBI:456216"/>
        <dbReference type="EC" id="5.6.2.4"/>
    </reaction>
</comment>
<accession>A0AAW4NUE3</accession>
<evidence type="ECO:0000256" key="4">
    <source>
        <dbReference type="ARBA" id="ARBA00022840"/>
    </source>
</evidence>
<keyword evidence="2 10" id="KW-0378">Hydrolase</keyword>
<evidence type="ECO:0000256" key="6">
    <source>
        <dbReference type="ARBA" id="ARBA00034617"/>
    </source>
</evidence>
<dbReference type="GO" id="GO:0004527">
    <property type="term" value="F:exonuclease activity"/>
    <property type="evidence" value="ECO:0007669"/>
    <property type="project" value="UniProtKB-ARBA"/>
</dbReference>
<feature type="domain" description="UvrD-like helicase ATP-binding" evidence="11">
    <location>
        <begin position="5"/>
        <end position="329"/>
    </location>
</feature>
<dbReference type="PANTHER" id="PTHR11070">
    <property type="entry name" value="UVRD / RECB / PCRA DNA HELICASE FAMILY MEMBER"/>
    <property type="match status" value="1"/>
</dbReference>
<evidence type="ECO:0000256" key="5">
    <source>
        <dbReference type="ARBA" id="ARBA00023235"/>
    </source>
</evidence>
<evidence type="ECO:0000313" key="13">
    <source>
        <dbReference type="Proteomes" id="UP001196873"/>
    </source>
</evidence>
<dbReference type="PROSITE" id="PS51198">
    <property type="entry name" value="UVRD_HELICASE_ATP_BIND"/>
    <property type="match status" value="1"/>
</dbReference>
<dbReference type="Pfam" id="PF13361">
    <property type="entry name" value="UvrD_C"/>
    <property type="match status" value="1"/>
</dbReference>
<keyword evidence="1 10" id="KW-0547">Nucleotide-binding</keyword>
<evidence type="ECO:0000259" key="11">
    <source>
        <dbReference type="PROSITE" id="PS51198"/>
    </source>
</evidence>
<name>A0AAW4NUE3_9BACT</name>
<organism evidence="12 13">
    <name type="scientific">Segatella salivae</name>
    <dbReference type="NCBI Taxonomy" id="228604"/>
    <lineage>
        <taxon>Bacteria</taxon>
        <taxon>Pseudomonadati</taxon>
        <taxon>Bacteroidota</taxon>
        <taxon>Bacteroidia</taxon>
        <taxon>Bacteroidales</taxon>
        <taxon>Prevotellaceae</taxon>
        <taxon>Segatella</taxon>
    </lineage>
</organism>